<evidence type="ECO:0000256" key="1">
    <source>
        <dbReference type="ARBA" id="ARBA00004123"/>
    </source>
</evidence>
<keyword evidence="5" id="KW-0539">Nucleus</keyword>
<dbReference type="GO" id="GO:0045663">
    <property type="term" value="P:positive regulation of myoblast differentiation"/>
    <property type="evidence" value="ECO:0007669"/>
    <property type="project" value="TreeGrafter"/>
</dbReference>
<evidence type="ECO:0000256" key="6">
    <source>
        <dbReference type="SAM" id="MobiDB-lite"/>
    </source>
</evidence>
<dbReference type="InterPro" id="IPR036638">
    <property type="entry name" value="HLH_DNA-bd_sf"/>
</dbReference>
<evidence type="ECO:0000256" key="3">
    <source>
        <dbReference type="ARBA" id="ARBA00023125"/>
    </source>
</evidence>
<dbReference type="OMA" id="SSCRYTE"/>
<dbReference type="PANTHER" id="PTHR11534">
    <property type="entry name" value="MYOGENIC FACTOR"/>
    <property type="match status" value="1"/>
</dbReference>
<dbReference type="RefSeq" id="XP_022107356.1">
    <property type="nucleotide sequence ID" value="XM_022251664.1"/>
</dbReference>
<dbReference type="Pfam" id="PF12232">
    <property type="entry name" value="Myf5"/>
    <property type="match status" value="1"/>
</dbReference>
<accession>A0A8B7ZV13</accession>
<evidence type="ECO:0000256" key="2">
    <source>
        <dbReference type="ARBA" id="ARBA00023015"/>
    </source>
</evidence>
<protein>
    <submittedName>
        <fullName evidence="9">Transcription factor SUM-1-like</fullName>
    </submittedName>
</protein>
<dbReference type="PROSITE" id="PS50888">
    <property type="entry name" value="BHLH"/>
    <property type="match status" value="1"/>
</dbReference>
<dbReference type="SUPFAM" id="SSF47459">
    <property type="entry name" value="HLH, helix-loop-helix DNA-binding domain"/>
    <property type="match status" value="1"/>
</dbReference>
<dbReference type="Proteomes" id="UP000694845">
    <property type="component" value="Unplaced"/>
</dbReference>
<dbReference type="Gene3D" id="4.10.280.10">
    <property type="entry name" value="Helix-loop-helix DNA-binding domain"/>
    <property type="match status" value="1"/>
</dbReference>
<feature type="region of interest" description="Disordered" evidence="6">
    <location>
        <begin position="173"/>
        <end position="203"/>
    </location>
</feature>
<feature type="compositionally biased region" description="Polar residues" evidence="6">
    <location>
        <begin position="183"/>
        <end position="203"/>
    </location>
</feature>
<evidence type="ECO:0000256" key="5">
    <source>
        <dbReference type="ARBA" id="ARBA00023242"/>
    </source>
</evidence>
<keyword evidence="8" id="KW-1185">Reference proteome</keyword>
<evidence type="ECO:0000313" key="8">
    <source>
        <dbReference type="Proteomes" id="UP000694845"/>
    </source>
</evidence>
<keyword evidence="4" id="KW-0804">Transcription</keyword>
<sequence length="262" mass="28887">MDQSRSSCRYTEMQPMSYYDNYPAANGDMAHYNTLSHSMYVNNGYHDSLHNGAASPLRGGGHCYPTPDGSNSSDSCREEDIEHVLAPGYPGGGERRCLLWACKACKRKNVAVDKRKAATMRERRRLRKVNEAFEALKRHTSANPNQRLPKVEILRNAIEYIEKLERLLQVEKGNGDGSEMETAETSSNASDVMTDGSSPGSFSSDKIHNYGDNYDVTSPYGFQCTNTSSLDCLSLIVESITPTKGKAITSPKKATSDGLCMC</sequence>
<dbReference type="CDD" id="cd19699">
    <property type="entry name" value="bHLH_TS_dMYOD_like"/>
    <property type="match status" value="1"/>
</dbReference>
<dbReference type="KEGG" id="aplc:110988296"/>
<dbReference type="OrthoDB" id="10049614at2759"/>
<gene>
    <name evidence="9" type="primary">LOC110988296</name>
</gene>
<dbReference type="InterPro" id="IPR011598">
    <property type="entry name" value="bHLH_dom"/>
</dbReference>
<dbReference type="PANTHER" id="PTHR11534:SF9">
    <property type="entry name" value="MYOGENIC-DETERMINATION PROTEIN"/>
    <property type="match status" value="1"/>
</dbReference>
<dbReference type="FunFam" id="4.10.280.10:FF:000005">
    <property type="entry name" value="Myogenic factor"/>
    <property type="match status" value="1"/>
</dbReference>
<dbReference type="GO" id="GO:0000981">
    <property type="term" value="F:DNA-binding transcription factor activity, RNA polymerase II-specific"/>
    <property type="evidence" value="ECO:0007669"/>
    <property type="project" value="TreeGrafter"/>
</dbReference>
<dbReference type="SMART" id="SM00520">
    <property type="entry name" value="BASIC"/>
    <property type="match status" value="1"/>
</dbReference>
<dbReference type="InterPro" id="IPR022032">
    <property type="entry name" value="Myf5"/>
</dbReference>
<dbReference type="SMART" id="SM00353">
    <property type="entry name" value="HLH"/>
    <property type="match status" value="1"/>
</dbReference>
<dbReference type="InterPro" id="IPR002546">
    <property type="entry name" value="MyoD_N"/>
</dbReference>
<dbReference type="GeneID" id="110988296"/>
<feature type="domain" description="BHLH" evidence="7">
    <location>
        <begin position="113"/>
        <end position="164"/>
    </location>
</feature>
<name>A0A8B7ZV13_ACAPL</name>
<dbReference type="Pfam" id="PF01586">
    <property type="entry name" value="Basic"/>
    <property type="match status" value="1"/>
</dbReference>
<dbReference type="GO" id="GO:0005634">
    <property type="term" value="C:nucleus"/>
    <property type="evidence" value="ECO:0007669"/>
    <property type="project" value="UniProtKB-SubCell"/>
</dbReference>
<dbReference type="GO" id="GO:0007517">
    <property type="term" value="P:muscle organ development"/>
    <property type="evidence" value="ECO:0007669"/>
    <property type="project" value="InterPro"/>
</dbReference>
<evidence type="ECO:0000259" key="7">
    <source>
        <dbReference type="PROSITE" id="PS50888"/>
    </source>
</evidence>
<evidence type="ECO:0000313" key="9">
    <source>
        <dbReference type="RefSeq" id="XP_022107356.1"/>
    </source>
</evidence>
<dbReference type="GO" id="GO:0000978">
    <property type="term" value="F:RNA polymerase II cis-regulatory region sequence-specific DNA binding"/>
    <property type="evidence" value="ECO:0007669"/>
    <property type="project" value="TreeGrafter"/>
</dbReference>
<keyword evidence="2" id="KW-0805">Transcription regulation</keyword>
<comment type="subcellular location">
    <subcellularLocation>
        <location evidence="1">Nucleus</location>
    </subcellularLocation>
</comment>
<organism evidence="8 9">
    <name type="scientific">Acanthaster planci</name>
    <name type="common">Crown-of-thorns starfish</name>
    <dbReference type="NCBI Taxonomy" id="133434"/>
    <lineage>
        <taxon>Eukaryota</taxon>
        <taxon>Metazoa</taxon>
        <taxon>Echinodermata</taxon>
        <taxon>Eleutherozoa</taxon>
        <taxon>Asterozoa</taxon>
        <taxon>Asteroidea</taxon>
        <taxon>Valvatacea</taxon>
        <taxon>Valvatida</taxon>
        <taxon>Acanthasteridae</taxon>
        <taxon>Acanthaster</taxon>
    </lineage>
</organism>
<dbReference type="Pfam" id="PF00010">
    <property type="entry name" value="HLH"/>
    <property type="match status" value="1"/>
</dbReference>
<proteinExistence type="predicted"/>
<dbReference type="GO" id="GO:0046983">
    <property type="term" value="F:protein dimerization activity"/>
    <property type="evidence" value="ECO:0007669"/>
    <property type="project" value="InterPro"/>
</dbReference>
<keyword evidence="3" id="KW-0238">DNA-binding</keyword>
<reference evidence="9" key="1">
    <citation type="submission" date="2025-08" db="UniProtKB">
        <authorList>
            <consortium name="RefSeq"/>
        </authorList>
    </citation>
    <scope>IDENTIFICATION</scope>
</reference>
<evidence type="ECO:0000256" key="4">
    <source>
        <dbReference type="ARBA" id="ARBA00023163"/>
    </source>
</evidence>
<dbReference type="AlphaFoldDB" id="A0A8B7ZV13"/>
<dbReference type="InterPro" id="IPR039704">
    <property type="entry name" value="Myogenic_factor"/>
</dbReference>